<comment type="pathway">
    <text evidence="2">Protein modification; protein glycosylation.</text>
</comment>
<feature type="domain" description="Fringe-like glycosyltransferase" evidence="12">
    <location>
        <begin position="282"/>
        <end position="454"/>
    </location>
</feature>
<evidence type="ECO:0000259" key="12">
    <source>
        <dbReference type="Pfam" id="PF02434"/>
    </source>
</evidence>
<keyword evidence="10" id="KW-1133">Transmembrane helix</keyword>
<dbReference type="InterPro" id="IPR026050">
    <property type="entry name" value="C1GALT1/C1GALT1_chp1"/>
</dbReference>
<dbReference type="GO" id="GO:0016263">
    <property type="term" value="F:glycoprotein-N-acetylgalactosamine 3-beta-galactosyltransferase activity"/>
    <property type="evidence" value="ECO:0007669"/>
    <property type="project" value="UniProtKB-EC"/>
</dbReference>
<evidence type="ECO:0000256" key="3">
    <source>
        <dbReference type="ARBA" id="ARBA00006462"/>
    </source>
</evidence>
<dbReference type="PANTHER" id="PTHR23033">
    <property type="entry name" value="BETA1,3-GALACTOSYLTRANSFERASE"/>
    <property type="match status" value="1"/>
</dbReference>
<keyword evidence="7" id="KW-0812">Transmembrane</keyword>
<feature type="domain" description="Fringe-like glycosyltransferase" evidence="12">
    <location>
        <begin position="32"/>
        <end position="202"/>
    </location>
</feature>
<dbReference type="InterPro" id="IPR003378">
    <property type="entry name" value="Fringe-like_glycosylTrfase"/>
</dbReference>
<dbReference type="EMBL" id="CAJNOL010000058">
    <property type="protein sequence ID" value="CAF0800606.1"/>
    <property type="molecule type" value="Genomic_DNA"/>
</dbReference>
<keyword evidence="6" id="KW-0808">Transferase</keyword>
<dbReference type="Gene3D" id="3.90.550.50">
    <property type="match status" value="2"/>
</dbReference>
<name>A0A813SHC7_9BILA</name>
<dbReference type="GO" id="GO:0000166">
    <property type="term" value="F:nucleotide binding"/>
    <property type="evidence" value="ECO:0007669"/>
    <property type="project" value="UniProtKB-KW"/>
</dbReference>
<dbReference type="Proteomes" id="UP000663870">
    <property type="component" value="Unassembled WGS sequence"/>
</dbReference>
<evidence type="ECO:0000256" key="7">
    <source>
        <dbReference type="ARBA" id="ARBA00022692"/>
    </source>
</evidence>
<dbReference type="PANTHER" id="PTHR23033:SF14">
    <property type="entry name" value="GLYCOPROTEIN-N-ACETYLGALACTOSAMINE 3-BETA-GALACTOSYLTRANSFERASE 1-RELATED"/>
    <property type="match status" value="1"/>
</dbReference>
<evidence type="ECO:0000256" key="4">
    <source>
        <dbReference type="ARBA" id="ARBA00012557"/>
    </source>
</evidence>
<sequence length="542" mass="62936">MINDSRGVLQNFQFSRGKNLSDPSSVRVLCLILTSPKYIHTRAKAVHETWAPQCDRHFFITEYFGNNITSKQINITEQIPIAPIKNITAGYDHLTQKSTLAFLFAYENYLNDFDWFVKADDDTYVIVEHLKTFLNEQNPSEPVTFGYNFKIHVPKGYHSGGASYVLSRESLQRFYEAHKDPTSNCRKDGGSEDVEIANCLRTKGVYPGKSLDKQNRELFHPLSFTDHFRGLFPDWLETYAENPPQNNYNCCSDQTISFHYVRPEEQYLIKNHNQIILPRICCLILTTPKNFLTRAKAINETWAPRCDRYVFVTEYPREEMTAEQISFTEQIPIAPIKGIVPGYEHLTQKSVLAFLYAYENYLNDFDWFIKADDDTYLIIEHLKKFLSKQNSSEPITFGYNFKVIVPQGYHSGGASYVLSRESLRRFHEAHKDPTSNCRKDEGSEDVEIANCLRTKGVYPGKSLDKENRELFHPLSFTDHFRGYFPDWLLKYAENSLRTHYDCCSDETISFHYVSPEEQYLMNFLLYRAHPTSNIIKSNSSST</sequence>
<evidence type="ECO:0000256" key="5">
    <source>
        <dbReference type="ARBA" id="ARBA00022676"/>
    </source>
</evidence>
<dbReference type="EC" id="2.4.1.122" evidence="4"/>
<proteinExistence type="inferred from homology"/>
<evidence type="ECO:0000313" key="13">
    <source>
        <dbReference type="EMBL" id="CAF0800606.1"/>
    </source>
</evidence>
<protein>
    <recommendedName>
        <fullName evidence="4">N-acetylgalactosaminide beta-1,3-galactosyltransferase</fullName>
        <ecNumber evidence="4">2.4.1.122</ecNumber>
    </recommendedName>
</protein>
<keyword evidence="9" id="KW-0735">Signal-anchor</keyword>
<reference evidence="13" key="1">
    <citation type="submission" date="2021-02" db="EMBL/GenBank/DDBJ databases">
        <authorList>
            <person name="Nowell W R."/>
        </authorList>
    </citation>
    <scope>NUCLEOTIDE SEQUENCE</scope>
</reference>
<comment type="similarity">
    <text evidence="3">Belongs to the glycosyltransferase 31 family. Beta3-Gal-T subfamily.</text>
</comment>
<evidence type="ECO:0000256" key="6">
    <source>
        <dbReference type="ARBA" id="ARBA00022679"/>
    </source>
</evidence>
<comment type="caution">
    <text evidence="13">The sequence shown here is derived from an EMBL/GenBank/DDBJ whole genome shotgun (WGS) entry which is preliminary data.</text>
</comment>
<comment type="subcellular location">
    <subcellularLocation>
        <location evidence="1">Membrane</location>
        <topology evidence="1">Single-pass type II membrane protein</topology>
    </subcellularLocation>
</comment>
<evidence type="ECO:0000256" key="10">
    <source>
        <dbReference type="ARBA" id="ARBA00022989"/>
    </source>
</evidence>
<keyword evidence="11" id="KW-0472">Membrane</keyword>
<evidence type="ECO:0000256" key="9">
    <source>
        <dbReference type="ARBA" id="ARBA00022968"/>
    </source>
</evidence>
<evidence type="ECO:0000256" key="8">
    <source>
        <dbReference type="ARBA" id="ARBA00022741"/>
    </source>
</evidence>
<dbReference type="Pfam" id="PF02434">
    <property type="entry name" value="Fringe"/>
    <property type="match status" value="2"/>
</dbReference>
<keyword evidence="8" id="KW-0547">Nucleotide-binding</keyword>
<evidence type="ECO:0000313" key="14">
    <source>
        <dbReference type="Proteomes" id="UP000663870"/>
    </source>
</evidence>
<evidence type="ECO:0000256" key="11">
    <source>
        <dbReference type="ARBA" id="ARBA00023136"/>
    </source>
</evidence>
<dbReference type="GO" id="GO:0016020">
    <property type="term" value="C:membrane"/>
    <property type="evidence" value="ECO:0007669"/>
    <property type="project" value="UniProtKB-SubCell"/>
</dbReference>
<evidence type="ECO:0000256" key="1">
    <source>
        <dbReference type="ARBA" id="ARBA00004606"/>
    </source>
</evidence>
<organism evidence="13 14">
    <name type="scientific">Rotaria sordida</name>
    <dbReference type="NCBI Taxonomy" id="392033"/>
    <lineage>
        <taxon>Eukaryota</taxon>
        <taxon>Metazoa</taxon>
        <taxon>Spiralia</taxon>
        <taxon>Gnathifera</taxon>
        <taxon>Rotifera</taxon>
        <taxon>Eurotatoria</taxon>
        <taxon>Bdelloidea</taxon>
        <taxon>Philodinida</taxon>
        <taxon>Philodinidae</taxon>
        <taxon>Rotaria</taxon>
    </lineage>
</organism>
<gene>
    <name evidence="13" type="ORF">JXQ802_LOCUS4204</name>
</gene>
<keyword evidence="5" id="KW-0328">Glycosyltransferase</keyword>
<accession>A0A813SHC7</accession>
<keyword evidence="14" id="KW-1185">Reference proteome</keyword>
<dbReference type="AlphaFoldDB" id="A0A813SHC7"/>
<evidence type="ECO:0000256" key="2">
    <source>
        <dbReference type="ARBA" id="ARBA00004922"/>
    </source>
</evidence>